<evidence type="ECO:0000313" key="11">
    <source>
        <dbReference type="EMBL" id="MCF4120434.1"/>
    </source>
</evidence>
<comment type="caution">
    <text evidence="11">The sequence shown here is derived from an EMBL/GenBank/DDBJ whole genome shotgun (WGS) entry which is preliminary data.</text>
</comment>
<keyword evidence="12" id="KW-1185">Reference proteome</keyword>
<evidence type="ECO:0000256" key="2">
    <source>
        <dbReference type="ARBA" id="ARBA00022448"/>
    </source>
</evidence>
<evidence type="ECO:0000313" key="12">
    <source>
        <dbReference type="Proteomes" id="UP001165405"/>
    </source>
</evidence>
<dbReference type="Gene3D" id="3.40.30.10">
    <property type="entry name" value="Glutaredoxin"/>
    <property type="match status" value="1"/>
</dbReference>
<dbReference type="PANTHER" id="PTHR45663">
    <property type="entry name" value="GEO12009P1"/>
    <property type="match status" value="1"/>
</dbReference>
<dbReference type="GO" id="GO:0015035">
    <property type="term" value="F:protein-disulfide reductase activity"/>
    <property type="evidence" value="ECO:0007669"/>
    <property type="project" value="UniProtKB-UniRule"/>
</dbReference>
<comment type="similarity">
    <text evidence="1 7">Belongs to the thioredoxin family.</text>
</comment>
<feature type="site" description="Contributes to redox potential value" evidence="8">
    <location>
        <position position="32"/>
    </location>
</feature>
<evidence type="ECO:0000256" key="4">
    <source>
        <dbReference type="ARBA" id="ARBA00023157"/>
    </source>
</evidence>
<dbReference type="Proteomes" id="UP001165405">
    <property type="component" value="Unassembled WGS sequence"/>
</dbReference>
<dbReference type="InterPro" id="IPR013766">
    <property type="entry name" value="Thioredoxin_domain"/>
</dbReference>
<evidence type="ECO:0000256" key="6">
    <source>
        <dbReference type="NCBIfam" id="TIGR01068"/>
    </source>
</evidence>
<evidence type="ECO:0000256" key="3">
    <source>
        <dbReference type="ARBA" id="ARBA00022982"/>
    </source>
</evidence>
<dbReference type="InterPro" id="IPR017937">
    <property type="entry name" value="Thioredoxin_CS"/>
</dbReference>
<organism evidence="11 12">
    <name type="scientific">Antribacter soli</name>
    <dbReference type="NCBI Taxonomy" id="2910976"/>
    <lineage>
        <taxon>Bacteria</taxon>
        <taxon>Bacillati</taxon>
        <taxon>Actinomycetota</taxon>
        <taxon>Actinomycetes</taxon>
        <taxon>Micrococcales</taxon>
        <taxon>Promicromonosporaceae</taxon>
        <taxon>Antribacter</taxon>
    </lineage>
</organism>
<dbReference type="PRINTS" id="PR00421">
    <property type="entry name" value="THIOREDOXIN"/>
</dbReference>
<dbReference type="GO" id="GO:0045454">
    <property type="term" value="P:cell redox homeostasis"/>
    <property type="evidence" value="ECO:0007669"/>
    <property type="project" value="TreeGrafter"/>
</dbReference>
<keyword evidence="5 9" id="KW-0676">Redox-active center</keyword>
<keyword evidence="4 9" id="KW-1015">Disulfide bond</keyword>
<feature type="site" description="Deprotonates C-terminal active site Cys" evidence="8">
    <location>
        <position position="25"/>
    </location>
</feature>
<evidence type="ECO:0000256" key="8">
    <source>
        <dbReference type="PIRSR" id="PIRSR000077-1"/>
    </source>
</evidence>
<dbReference type="PANTHER" id="PTHR45663:SF11">
    <property type="entry name" value="GEO12009P1"/>
    <property type="match status" value="1"/>
</dbReference>
<dbReference type="PROSITE" id="PS51354">
    <property type="entry name" value="GLUTAREDOXIN_2"/>
    <property type="match status" value="1"/>
</dbReference>
<dbReference type="FunFam" id="3.40.30.10:FF:000001">
    <property type="entry name" value="Thioredoxin"/>
    <property type="match status" value="1"/>
</dbReference>
<keyword evidence="2" id="KW-0813">Transport</keyword>
<dbReference type="Pfam" id="PF00085">
    <property type="entry name" value="Thioredoxin"/>
    <property type="match status" value="1"/>
</dbReference>
<dbReference type="GO" id="GO:0005829">
    <property type="term" value="C:cytosol"/>
    <property type="evidence" value="ECO:0007669"/>
    <property type="project" value="TreeGrafter"/>
</dbReference>
<dbReference type="EMBL" id="JAKGSG010000020">
    <property type="protein sequence ID" value="MCF4120434.1"/>
    <property type="molecule type" value="Genomic_DNA"/>
</dbReference>
<gene>
    <name evidence="11" type="primary">trxA</name>
    <name evidence="11" type="ORF">L1785_05525</name>
</gene>
<keyword evidence="3" id="KW-0249">Electron transport</keyword>
<reference evidence="11" key="1">
    <citation type="submission" date="2022-01" db="EMBL/GenBank/DDBJ databases">
        <title>Antribacter sp. nov., isolated from Guizhou of China.</title>
        <authorList>
            <person name="Chengliang C."/>
            <person name="Ya Z."/>
        </authorList>
    </citation>
    <scope>NUCLEOTIDE SEQUENCE</scope>
    <source>
        <strain evidence="11">KLBMP 9083</strain>
    </source>
</reference>
<dbReference type="InterPro" id="IPR005746">
    <property type="entry name" value="Thioredoxin"/>
</dbReference>
<protein>
    <recommendedName>
        <fullName evidence="6 7">Thioredoxin</fullName>
    </recommendedName>
</protein>
<dbReference type="InterPro" id="IPR036249">
    <property type="entry name" value="Thioredoxin-like_sf"/>
</dbReference>
<evidence type="ECO:0000256" key="5">
    <source>
        <dbReference type="ARBA" id="ARBA00023284"/>
    </source>
</evidence>
<feature type="active site" description="Nucleophile" evidence="8">
    <location>
        <position position="31"/>
    </location>
</feature>
<evidence type="ECO:0000256" key="7">
    <source>
        <dbReference type="PIRNR" id="PIRNR000077"/>
    </source>
</evidence>
<dbReference type="PROSITE" id="PS51352">
    <property type="entry name" value="THIOREDOXIN_2"/>
    <property type="match status" value="1"/>
</dbReference>
<name>A0AA41UAS9_9MICO</name>
<proteinExistence type="inferred from homology"/>
<accession>A0AA41UAS9</accession>
<feature type="active site" description="Nucleophile" evidence="8">
    <location>
        <position position="34"/>
    </location>
</feature>
<feature type="site" description="Contributes to redox potential value" evidence="8">
    <location>
        <position position="33"/>
    </location>
</feature>
<dbReference type="PROSITE" id="PS00194">
    <property type="entry name" value="THIOREDOXIN_1"/>
    <property type="match status" value="1"/>
</dbReference>
<dbReference type="PIRSF" id="PIRSF000077">
    <property type="entry name" value="Thioredoxin"/>
    <property type="match status" value="1"/>
</dbReference>
<evidence type="ECO:0000256" key="1">
    <source>
        <dbReference type="ARBA" id="ARBA00008987"/>
    </source>
</evidence>
<dbReference type="CDD" id="cd02947">
    <property type="entry name" value="TRX_family"/>
    <property type="match status" value="1"/>
</dbReference>
<dbReference type="NCBIfam" id="TIGR01068">
    <property type="entry name" value="thioredoxin"/>
    <property type="match status" value="1"/>
</dbReference>
<feature type="domain" description="Thioredoxin" evidence="10">
    <location>
        <begin position="1"/>
        <end position="107"/>
    </location>
</feature>
<evidence type="ECO:0000256" key="9">
    <source>
        <dbReference type="PIRSR" id="PIRSR000077-4"/>
    </source>
</evidence>
<dbReference type="AlphaFoldDB" id="A0AA41UAS9"/>
<dbReference type="SUPFAM" id="SSF52833">
    <property type="entry name" value="Thioredoxin-like"/>
    <property type="match status" value="1"/>
</dbReference>
<feature type="disulfide bond" description="Redox-active" evidence="9">
    <location>
        <begin position="31"/>
        <end position="34"/>
    </location>
</feature>
<evidence type="ECO:0000259" key="10">
    <source>
        <dbReference type="PROSITE" id="PS51352"/>
    </source>
</evidence>
<sequence length="116" mass="12645">MSTVKVTDDTFKTEVLDSEIPVLVDFWATWCGPCRMVAPILEELSEEYEGKIKIVKLDTDENQATAMAYGIVSIPTLNVYQGGEVVKSIIGARPKRALTQEIEDILAPAAAEASAE</sequence>